<dbReference type="Gene3D" id="1.50.10.20">
    <property type="match status" value="2"/>
</dbReference>
<dbReference type="Pfam" id="PF13249">
    <property type="entry name" value="SQHop_cyclase_N"/>
    <property type="match status" value="2"/>
</dbReference>
<comment type="caution">
    <text evidence="8">The sequence shown here is derived from an EMBL/GenBank/DDBJ whole genome shotgun (WGS) entry which is preliminary data.</text>
</comment>
<gene>
    <name evidence="8" type="ORF">BL253_22760</name>
</gene>
<keyword evidence="3" id="KW-0677">Repeat</keyword>
<dbReference type="InterPro" id="IPR032697">
    <property type="entry name" value="SQ_cyclase_N"/>
</dbReference>
<dbReference type="RefSeq" id="WP_076819220.1">
    <property type="nucleotide sequence ID" value="NZ_MOMC01000047.1"/>
</dbReference>
<dbReference type="GO" id="GO:0016104">
    <property type="term" value="P:triterpenoid biosynthetic process"/>
    <property type="evidence" value="ECO:0007669"/>
    <property type="project" value="InterPro"/>
</dbReference>
<dbReference type="Pfam" id="PF13243">
    <property type="entry name" value="SQHop_cyclase_C"/>
    <property type="match status" value="1"/>
</dbReference>
<dbReference type="AlphaFoldDB" id="A0A1V2I6G9"/>
<dbReference type="NCBIfam" id="TIGR01507">
    <property type="entry name" value="hopene_cyclase"/>
    <property type="match status" value="1"/>
</dbReference>
<evidence type="ECO:0000256" key="2">
    <source>
        <dbReference type="ARBA" id="ARBA00009755"/>
    </source>
</evidence>
<reference evidence="9" key="1">
    <citation type="submission" date="2016-10" db="EMBL/GenBank/DDBJ databases">
        <title>Frankia sp. NRRL B-16386 Genome sequencing.</title>
        <authorList>
            <person name="Ghodhbane-Gtari F."/>
            <person name="Swanson E."/>
            <person name="Gueddou A."/>
            <person name="Hezbri K."/>
            <person name="Ktari K."/>
            <person name="Nouioui I."/>
            <person name="Morris K."/>
            <person name="Simpson S."/>
            <person name="Abebe-Akele F."/>
            <person name="Thomas K."/>
            <person name="Gtari M."/>
            <person name="Tisa L.S."/>
        </authorList>
    </citation>
    <scope>NUCLEOTIDE SEQUENCE [LARGE SCALE GENOMIC DNA]</scope>
    <source>
        <strain evidence="9">NRRL B-16386</strain>
    </source>
</reference>
<sequence length="869" mass="92436">MTTTDETTLAAGSPTTAFAPAPRGAADDDLATSLTAGGVSAATATVSATTAMPATTTAAPRARTAPARLRPPTGVPAITAPTTAAPTTAAPTTAAPTLTAVPAPAGTTPRAAPVARPAASALVVPTIAPAGAEGHGDVLDDMLDRAVTHLRSLQDDAGWWKGDLESNTSIDAEDLMLRKWLGVWNQEQAELTARFIRSRQNADGSWPIYHGGPGDLAPTVESYVALRLVGDSPDAPHMRAAAAWTRAHGGVPASRIFTRIWLALFGWWRWEDLPVLPPELMLLPAKVPLSIYKFASWGRQTIVAITVLMAHRPTGTPPFPIDELFPAPAPATKSRRRARAAGAWVDTTIDGLLHVGDGGADGDGSTAARPPVSGAPAARLAPPATPVDARRRRRGRDAAPEPPDVAGRAKDGGGPGVPLPSGLLRRVAARAARGLQSAAFEHLPWDWMFHRIDQALHVYHRHPVRPLRALALGIAERWIIVRQEADGCFGGIQPPTAYSIIALRVLGYPMDHPVITAALRSLDLYSVIRPDGSRMQESCQSPVWDTCLATIALADAGLASNDPALVSAADWLVGQEVTARRGDWSVPIPDVPVGGWAFEFENDTYPDVDDSAEVMLALMRVSHPRPEKVMAATYRGLQWVFGMQCADGGWGAFDVDNAGHLVYKIPFADFGMLTDPPSADVTAHVVELLGELGLGDDPRTKRGVEWLLHSQEVDGSWYGRWGVNHIYGTGGVVPALRAVGLPASHPAIQRAADWLVSRQNPDGGWGEDCYSYNDMSTAGMGVSTASQTAWALLALIAADRVGDGAKGEAAARGVAWLAATQTDEGSWDEDYYTGTGFAGYFYINYNLYRLVWPVMALGRYRRALTGDAH</sequence>
<feature type="region of interest" description="Disordered" evidence="5">
    <location>
        <begin position="52"/>
        <end position="75"/>
    </location>
</feature>
<feature type="domain" description="Squalene cyclase N-terminal" evidence="7">
    <location>
        <begin position="439"/>
        <end position="527"/>
    </location>
</feature>
<dbReference type="NCBIfam" id="TIGR01787">
    <property type="entry name" value="squalene_cyclas"/>
    <property type="match status" value="1"/>
</dbReference>
<feature type="region of interest" description="Disordered" evidence="5">
    <location>
        <begin position="355"/>
        <end position="419"/>
    </location>
</feature>
<comment type="similarity">
    <text evidence="2">Belongs to the terpene cyclase/mutase family.</text>
</comment>
<feature type="region of interest" description="Disordered" evidence="5">
    <location>
        <begin position="1"/>
        <end position="24"/>
    </location>
</feature>
<comment type="pathway">
    <text evidence="1">Secondary metabolite biosynthesis; hopanoid biosynthesis.</text>
</comment>
<dbReference type="CDD" id="cd02892">
    <property type="entry name" value="SQCY_1"/>
    <property type="match status" value="1"/>
</dbReference>
<dbReference type="GO" id="GO:0005811">
    <property type="term" value="C:lipid droplet"/>
    <property type="evidence" value="ECO:0007669"/>
    <property type="project" value="InterPro"/>
</dbReference>
<dbReference type="InterPro" id="IPR018333">
    <property type="entry name" value="Squalene_cyclase"/>
</dbReference>
<name>A0A1V2I6G9_9ACTN</name>
<proteinExistence type="inferred from homology"/>
<dbReference type="PANTHER" id="PTHR11764">
    <property type="entry name" value="TERPENE CYCLASE/MUTASE FAMILY MEMBER"/>
    <property type="match status" value="1"/>
</dbReference>
<evidence type="ECO:0000259" key="6">
    <source>
        <dbReference type="Pfam" id="PF13243"/>
    </source>
</evidence>
<keyword evidence="4" id="KW-0413">Isomerase</keyword>
<dbReference type="UniPathway" id="UPA00337"/>
<dbReference type="EMBL" id="MOMC01000047">
    <property type="protein sequence ID" value="ONH27124.1"/>
    <property type="molecule type" value="Genomic_DNA"/>
</dbReference>
<keyword evidence="9" id="KW-1185">Reference proteome</keyword>
<feature type="region of interest" description="Disordered" evidence="5">
    <location>
        <begin position="320"/>
        <end position="339"/>
    </location>
</feature>
<dbReference type="STRING" id="1834516.BL253_22760"/>
<dbReference type="SFLD" id="SFLDG01016">
    <property type="entry name" value="Prenyltransferase_Like_2"/>
    <property type="match status" value="1"/>
</dbReference>
<protein>
    <submittedName>
        <fullName evidence="8">Squalene--hopene cyclase</fullName>
    </submittedName>
</protein>
<evidence type="ECO:0000256" key="5">
    <source>
        <dbReference type="SAM" id="MobiDB-lite"/>
    </source>
</evidence>
<feature type="domain" description="Squalene cyclase N-terminal" evidence="7">
    <location>
        <begin position="144"/>
        <end position="345"/>
    </location>
</feature>
<evidence type="ECO:0000256" key="1">
    <source>
        <dbReference type="ARBA" id="ARBA00004999"/>
    </source>
</evidence>
<evidence type="ECO:0000256" key="4">
    <source>
        <dbReference type="ARBA" id="ARBA00023235"/>
    </source>
</evidence>
<dbReference type="InterPro" id="IPR006400">
    <property type="entry name" value="Hopene-cyclase"/>
</dbReference>
<dbReference type="Proteomes" id="UP000188929">
    <property type="component" value="Unassembled WGS sequence"/>
</dbReference>
<dbReference type="GO" id="GO:0016866">
    <property type="term" value="F:intramolecular transferase activity"/>
    <property type="evidence" value="ECO:0007669"/>
    <property type="project" value="InterPro"/>
</dbReference>
<dbReference type="InterPro" id="IPR032696">
    <property type="entry name" value="SQ_cyclase_C"/>
</dbReference>
<evidence type="ECO:0000313" key="8">
    <source>
        <dbReference type="EMBL" id="ONH27124.1"/>
    </source>
</evidence>
<dbReference type="SUPFAM" id="SSF48239">
    <property type="entry name" value="Terpenoid cyclases/Protein prenyltransferases"/>
    <property type="match status" value="2"/>
</dbReference>
<evidence type="ECO:0000313" key="9">
    <source>
        <dbReference type="Proteomes" id="UP000188929"/>
    </source>
</evidence>
<evidence type="ECO:0000256" key="3">
    <source>
        <dbReference type="ARBA" id="ARBA00022737"/>
    </source>
</evidence>
<feature type="domain" description="Squalene cyclase C-terminal" evidence="6">
    <location>
        <begin position="541"/>
        <end position="862"/>
    </location>
</feature>
<dbReference type="PANTHER" id="PTHR11764:SF20">
    <property type="entry name" value="LANOSTEROL SYNTHASE"/>
    <property type="match status" value="1"/>
</dbReference>
<dbReference type="InterPro" id="IPR008930">
    <property type="entry name" value="Terpenoid_cyclase/PrenylTrfase"/>
</dbReference>
<accession>A0A1V2I6G9</accession>
<dbReference type="OrthoDB" id="9758578at2"/>
<evidence type="ECO:0000259" key="7">
    <source>
        <dbReference type="Pfam" id="PF13249"/>
    </source>
</evidence>
<organism evidence="8 9">
    <name type="scientific">Pseudofrankia asymbiotica</name>
    <dbReference type="NCBI Taxonomy" id="1834516"/>
    <lineage>
        <taxon>Bacteria</taxon>
        <taxon>Bacillati</taxon>
        <taxon>Actinomycetota</taxon>
        <taxon>Actinomycetes</taxon>
        <taxon>Frankiales</taxon>
        <taxon>Frankiaceae</taxon>
        <taxon>Pseudofrankia</taxon>
    </lineage>
</organism>